<dbReference type="RefSeq" id="XP_004494718.1">
    <property type="nucleotide sequence ID" value="XM_004494661.3"/>
</dbReference>
<keyword evidence="5" id="KW-0175">Coiled coil</keyword>
<evidence type="ECO:0000259" key="7">
    <source>
        <dbReference type="PROSITE" id="PS51775"/>
    </source>
</evidence>
<dbReference type="GeneID" id="101506946"/>
<reference evidence="9 10" key="2">
    <citation type="submission" date="2025-04" db="UniProtKB">
        <authorList>
            <consortium name="RefSeq"/>
        </authorList>
    </citation>
    <scope>IDENTIFICATION</scope>
    <source>
        <tissue evidence="9 10">Etiolated seedlings</tissue>
    </source>
</reference>
<dbReference type="InterPro" id="IPR039306">
    <property type="entry name" value="MYOB"/>
</dbReference>
<keyword evidence="3 6" id="KW-1133">Transmembrane helix</keyword>
<dbReference type="Pfam" id="PF04576">
    <property type="entry name" value="Zein-binding"/>
    <property type="match status" value="1"/>
</dbReference>
<dbReference type="InterPro" id="IPR007656">
    <property type="entry name" value="GTD-bd"/>
</dbReference>
<keyword evidence="8" id="KW-1185">Reference proteome</keyword>
<evidence type="ECO:0000313" key="9">
    <source>
        <dbReference type="RefSeq" id="XP_004494717.1"/>
    </source>
</evidence>
<evidence type="ECO:0000256" key="5">
    <source>
        <dbReference type="SAM" id="Coils"/>
    </source>
</evidence>
<keyword evidence="4 6" id="KW-0472">Membrane</keyword>
<evidence type="ECO:0000256" key="4">
    <source>
        <dbReference type="ARBA" id="ARBA00023136"/>
    </source>
</evidence>
<comment type="subcellular location">
    <subcellularLocation>
        <location evidence="1">Membrane</location>
        <topology evidence="1">Single-pass membrane protein</topology>
    </subcellularLocation>
</comment>
<evidence type="ECO:0000256" key="2">
    <source>
        <dbReference type="ARBA" id="ARBA00022692"/>
    </source>
</evidence>
<dbReference type="RefSeq" id="XP_004494717.1">
    <property type="nucleotide sequence ID" value="XM_004494660.3"/>
</dbReference>
<accession>A0A1S2XVU3</accession>
<feature type="domain" description="GTD-binding" evidence="7">
    <location>
        <begin position="515"/>
        <end position="613"/>
    </location>
</feature>
<dbReference type="GO" id="GO:0016020">
    <property type="term" value="C:membrane"/>
    <property type="evidence" value="ECO:0007669"/>
    <property type="project" value="UniProtKB-SubCell"/>
</dbReference>
<name>A0A1S2XVU3_CICAR</name>
<dbReference type="PANTHER" id="PTHR31448:SF32">
    <property type="entry name" value="MYOSIN-BINDING PROTEIN 1"/>
    <property type="match status" value="1"/>
</dbReference>
<dbReference type="KEGG" id="cam:101506946"/>
<evidence type="ECO:0000313" key="8">
    <source>
        <dbReference type="Proteomes" id="UP000087171"/>
    </source>
</evidence>
<evidence type="ECO:0000313" key="10">
    <source>
        <dbReference type="RefSeq" id="XP_004494718.1"/>
    </source>
</evidence>
<dbReference type="eggNOG" id="ENOG502QPSJ">
    <property type="taxonomic scope" value="Eukaryota"/>
</dbReference>
<reference evidence="8" key="1">
    <citation type="journal article" date="2013" name="Nat. Biotechnol.">
        <title>Draft genome sequence of chickpea (Cicer arietinum) provides a resource for trait improvement.</title>
        <authorList>
            <person name="Varshney R.K."/>
            <person name="Song C."/>
            <person name="Saxena R.K."/>
            <person name="Azam S."/>
            <person name="Yu S."/>
            <person name="Sharpe A.G."/>
            <person name="Cannon S."/>
            <person name="Baek J."/>
            <person name="Rosen B.D."/>
            <person name="Tar'an B."/>
            <person name="Millan T."/>
            <person name="Zhang X."/>
            <person name="Ramsay L.D."/>
            <person name="Iwata A."/>
            <person name="Wang Y."/>
            <person name="Nelson W."/>
            <person name="Farmer A.D."/>
            <person name="Gaur P.M."/>
            <person name="Soderlund C."/>
            <person name="Penmetsa R.V."/>
            <person name="Xu C."/>
            <person name="Bharti A.K."/>
            <person name="He W."/>
            <person name="Winter P."/>
            <person name="Zhao S."/>
            <person name="Hane J.K."/>
            <person name="Carrasquilla-Garcia N."/>
            <person name="Condie J.A."/>
            <person name="Upadhyaya H.D."/>
            <person name="Luo M.C."/>
            <person name="Thudi M."/>
            <person name="Gowda C.L."/>
            <person name="Singh N.P."/>
            <person name="Lichtenzveig J."/>
            <person name="Gali K.K."/>
            <person name="Rubio J."/>
            <person name="Nadarajan N."/>
            <person name="Dolezel J."/>
            <person name="Bansal K.C."/>
            <person name="Xu X."/>
            <person name="Edwards D."/>
            <person name="Zhang G."/>
            <person name="Kahl G."/>
            <person name="Gil J."/>
            <person name="Singh K.B."/>
            <person name="Datta S.K."/>
            <person name="Jackson S.A."/>
            <person name="Wang J."/>
            <person name="Cook D.R."/>
        </authorList>
    </citation>
    <scope>NUCLEOTIDE SEQUENCE [LARGE SCALE GENOMIC DNA]</scope>
    <source>
        <strain evidence="8">cv. CDC Frontier</strain>
    </source>
</reference>
<dbReference type="Proteomes" id="UP000087171">
    <property type="component" value="Chromosome Ca3"/>
</dbReference>
<evidence type="ECO:0000256" key="3">
    <source>
        <dbReference type="ARBA" id="ARBA00022989"/>
    </source>
</evidence>
<dbReference type="OrthoDB" id="1047602at2759"/>
<evidence type="ECO:0000256" key="1">
    <source>
        <dbReference type="ARBA" id="ARBA00004167"/>
    </source>
</evidence>
<feature type="transmembrane region" description="Helical" evidence="6">
    <location>
        <begin position="21"/>
        <end position="41"/>
    </location>
</feature>
<keyword evidence="2 6" id="KW-0812">Transmembrane</keyword>
<dbReference type="STRING" id="3827.A0A1S2XVU3"/>
<proteinExistence type="predicted"/>
<organism evidence="8 9">
    <name type="scientific">Cicer arietinum</name>
    <name type="common">Chickpea</name>
    <name type="synonym">Garbanzo</name>
    <dbReference type="NCBI Taxonomy" id="3827"/>
    <lineage>
        <taxon>Eukaryota</taxon>
        <taxon>Viridiplantae</taxon>
        <taxon>Streptophyta</taxon>
        <taxon>Embryophyta</taxon>
        <taxon>Tracheophyta</taxon>
        <taxon>Spermatophyta</taxon>
        <taxon>Magnoliopsida</taxon>
        <taxon>eudicotyledons</taxon>
        <taxon>Gunneridae</taxon>
        <taxon>Pentapetalae</taxon>
        <taxon>rosids</taxon>
        <taxon>fabids</taxon>
        <taxon>Fabales</taxon>
        <taxon>Fabaceae</taxon>
        <taxon>Papilionoideae</taxon>
        <taxon>50 kb inversion clade</taxon>
        <taxon>NPAAA clade</taxon>
        <taxon>Hologalegina</taxon>
        <taxon>IRL clade</taxon>
        <taxon>Cicereae</taxon>
        <taxon>Cicer</taxon>
    </lineage>
</organism>
<dbReference type="AlphaFoldDB" id="A0A1S2XVU3"/>
<gene>
    <name evidence="9 10" type="primary">LOC101506946</name>
</gene>
<dbReference type="PANTHER" id="PTHR31448">
    <property type="entry name" value="MYOSIN-BINDING PROTEIN 2"/>
    <property type="match status" value="1"/>
</dbReference>
<dbReference type="PROSITE" id="PS51775">
    <property type="entry name" value="GTD_BINDING"/>
    <property type="match status" value="1"/>
</dbReference>
<evidence type="ECO:0000256" key="6">
    <source>
        <dbReference type="SAM" id="Phobius"/>
    </source>
</evidence>
<dbReference type="GO" id="GO:0080115">
    <property type="term" value="F:myosin XI tail binding"/>
    <property type="evidence" value="ECO:0007669"/>
    <property type="project" value="UniProtKB-ARBA"/>
</dbReference>
<protein>
    <submittedName>
        <fullName evidence="9 10">Myosin-binding protein 1</fullName>
    </submittedName>
</protein>
<dbReference type="PaxDb" id="3827-XP_004494716.1"/>
<sequence>MATKGISSSFSTRVTTALASALLEWLLILFLFISAVFSYVITKFAGYCKLKVPCLFCSRLDHVLGKEKSGYYLDLICSRHKSEISSLVFCRTHDNLVNIQGVCETCLLSSATIDKTNAETSQLLVGESREESDSVFDQDPLLGEFNNARHCSCCSEQCLLNGYGQNLLFSKSIRSRDADFDASDYVGNDLYEKRSAKTFVLVRDAYLRNDQADPLSRVGYTELKITSDTESEYEVRLSDDDGISIPVPGKDDTKEHVRVPIEHIEPHHVDSNEDPTFRKPGTSAFVLEPILSESGTQVENTDICGIKTATETVRSGDGVDELEWQQIERSDVCPSPSEPISFNDVPALLNKTEGPVEVSKENYNFGADEEGQTSERRPTMDWEENIKSGNKLITSEAGLEPTPNLLDLGDAYKLAVSNRGRQLSGILAEHWLGKDSLRVNENLKILLSQFSATRGTDLSFNDISPRLSINSEEAKSSDVSNSTGMQILQKMISLERNESGLSLDGSIVSEIEGESLVDKLKRQVDHDRKLMSALYKELEEERNASAIAANQALAMITRLQEEKAALHMEALQYLRMMDEQSEYEMEALQKANDLLAEKEKEIEELEAKVEFYREKYSDESVLENMVAKNSEMNVKDIGLDHSQCTFIEKDESVPGKSNSNIDDKADILLKSLEEINIQSAQSSQMEFQDEKLYIFQRLKKLEKQVYFFLNTHPAQDNWPKSENVVKEYPENSEKLDNNLLAEDSVSSFKLNSDAMVDDPSSEKPHVCNQNGELEYYGHGSPVLRGNNGLATTGSLVSDFIERLQALEADRSFLEHTINLLSEGGEGLKLLQEIADRLQQLRRIGIREIDQPVA</sequence>
<feature type="coiled-coil region" evidence="5">
    <location>
        <begin position="549"/>
        <end position="622"/>
    </location>
</feature>